<reference evidence="6 7" key="1">
    <citation type="submission" date="2024-04" db="EMBL/GenBank/DDBJ databases">
        <title>Novel species of the genus Ideonella isolated from streams.</title>
        <authorList>
            <person name="Lu H."/>
        </authorList>
    </citation>
    <scope>NUCLEOTIDE SEQUENCE [LARGE SCALE GENOMIC DNA]</scope>
    <source>
        <strain evidence="6 7">BYS139W</strain>
    </source>
</reference>
<evidence type="ECO:0000256" key="3">
    <source>
        <dbReference type="ARBA" id="ARBA00012618"/>
    </source>
</evidence>
<dbReference type="SUPFAM" id="SSF51621">
    <property type="entry name" value="Phosphoenolpyruvate/pyruvate domain"/>
    <property type="match status" value="1"/>
</dbReference>
<gene>
    <name evidence="6" type="ORF">AACH11_15870</name>
</gene>
<evidence type="ECO:0000256" key="2">
    <source>
        <dbReference type="ARBA" id="ARBA00011424"/>
    </source>
</evidence>
<comment type="subunit">
    <text evidence="2">Homodecamer; pentamer of dimers.</text>
</comment>
<dbReference type="InterPro" id="IPR015813">
    <property type="entry name" value="Pyrv/PenolPyrv_kinase-like_dom"/>
</dbReference>
<evidence type="ECO:0000256" key="1">
    <source>
        <dbReference type="ARBA" id="ARBA00008676"/>
    </source>
</evidence>
<proteinExistence type="inferred from homology"/>
<comment type="caution">
    <text evidence="6">The sequence shown here is derived from an EMBL/GenBank/DDBJ whole genome shotgun (WGS) entry which is preliminary data.</text>
</comment>
<accession>A0ABU9BCB5</accession>
<sequence>MNLHSRLTVADLMALKGQRQLSMLRVETLEEAEAAEKAGVDILSVHPNLLLNPQYRDAAPQAYTIPGGDYGDLVTEEDHLRHAFKMMRHGADAVYCAASSQTIRRLRDEGIAVCGHAGLVPSRATWTGGFKAVGKTADLAEVVWQQIQALEAAGAFSVEVEAVPAEVATLICRHTALFTISMGSGPGCDAQYLWACDVLGTNRGFMPKHSKVYRRLADEYDRLQAERVAAFQEFHADVTTGAYPQPEHLQRIRPEELQAFAARFEQLVAEGRRAG</sequence>
<dbReference type="EMBL" id="JBBUTF010000014">
    <property type="protein sequence ID" value="MEK8027441.1"/>
    <property type="molecule type" value="Genomic_DNA"/>
</dbReference>
<dbReference type="Gene3D" id="3.20.20.60">
    <property type="entry name" value="Phosphoenolpyruvate-binding domains"/>
    <property type="match status" value="1"/>
</dbReference>
<dbReference type="InterPro" id="IPR003700">
    <property type="entry name" value="Pantoate_hydroxy_MeTrfase"/>
</dbReference>
<dbReference type="Proteomes" id="UP001368500">
    <property type="component" value="Unassembled WGS sequence"/>
</dbReference>
<evidence type="ECO:0000313" key="6">
    <source>
        <dbReference type="EMBL" id="MEK8027441.1"/>
    </source>
</evidence>
<dbReference type="Pfam" id="PF02548">
    <property type="entry name" value="Pantoate_transf"/>
    <property type="match status" value="1"/>
</dbReference>
<keyword evidence="5 6" id="KW-0808">Transferase</keyword>
<evidence type="ECO:0000256" key="5">
    <source>
        <dbReference type="ARBA" id="ARBA00022679"/>
    </source>
</evidence>
<dbReference type="GO" id="GO:0003864">
    <property type="term" value="F:3-methyl-2-oxobutanoate hydroxymethyltransferase activity"/>
    <property type="evidence" value="ECO:0007669"/>
    <property type="project" value="UniProtKB-EC"/>
</dbReference>
<keyword evidence="7" id="KW-1185">Reference proteome</keyword>
<comment type="similarity">
    <text evidence="1">Belongs to the PanB family.</text>
</comment>
<protein>
    <recommendedName>
        <fullName evidence="3">3-methyl-2-oxobutanoate hydroxymethyltransferase</fullName>
        <ecNumber evidence="3">2.1.2.11</ecNumber>
    </recommendedName>
</protein>
<dbReference type="PANTHER" id="PTHR20881:SF0">
    <property type="entry name" value="3-METHYL-2-OXOBUTANOATE HYDROXYMETHYLTRANSFERASE"/>
    <property type="match status" value="1"/>
</dbReference>
<keyword evidence="4" id="KW-0566">Pantothenate biosynthesis</keyword>
<dbReference type="InterPro" id="IPR040442">
    <property type="entry name" value="Pyrv_kinase-like_dom_sf"/>
</dbReference>
<evidence type="ECO:0000313" key="7">
    <source>
        <dbReference type="Proteomes" id="UP001368500"/>
    </source>
</evidence>
<dbReference type="EC" id="2.1.2.11" evidence="3"/>
<name>A0ABU9BCB5_9BURK</name>
<evidence type="ECO:0000256" key="4">
    <source>
        <dbReference type="ARBA" id="ARBA00022655"/>
    </source>
</evidence>
<organism evidence="6 7">
    <name type="scientific">Pseudaquabacterium rugosum</name>
    <dbReference type="NCBI Taxonomy" id="2984194"/>
    <lineage>
        <taxon>Bacteria</taxon>
        <taxon>Pseudomonadati</taxon>
        <taxon>Pseudomonadota</taxon>
        <taxon>Betaproteobacteria</taxon>
        <taxon>Burkholderiales</taxon>
        <taxon>Sphaerotilaceae</taxon>
        <taxon>Pseudaquabacterium</taxon>
    </lineage>
</organism>
<dbReference type="RefSeq" id="WP_341375219.1">
    <property type="nucleotide sequence ID" value="NZ_JBBUTF010000014.1"/>
</dbReference>
<dbReference type="PANTHER" id="PTHR20881">
    <property type="entry name" value="3-METHYL-2-OXOBUTANOATE HYDROXYMETHYLTRANSFERASE"/>
    <property type="match status" value="1"/>
</dbReference>
<dbReference type="PIRSF" id="PIRSF000388">
    <property type="entry name" value="Pantoate_hydroxy_MeTrfase"/>
    <property type="match status" value="1"/>
</dbReference>